<dbReference type="Pfam" id="PF00078">
    <property type="entry name" value="RVT_1"/>
    <property type="match status" value="1"/>
</dbReference>
<dbReference type="InterPro" id="IPR043502">
    <property type="entry name" value="DNA/RNA_pol_sf"/>
</dbReference>
<dbReference type="Proteomes" id="UP000002195">
    <property type="component" value="Unassembled WGS sequence"/>
</dbReference>
<dbReference type="AlphaFoldDB" id="Q54S56"/>
<dbReference type="RefSeq" id="XP_640183.1">
    <property type="nucleotide sequence ID" value="XM_635091.1"/>
</dbReference>
<dbReference type="PROSITE" id="PS50878">
    <property type="entry name" value="RT_POL"/>
    <property type="match status" value="1"/>
</dbReference>
<feature type="domain" description="Reverse transcriptase" evidence="2">
    <location>
        <begin position="372"/>
        <end position="640"/>
    </location>
</feature>
<gene>
    <name evidence="3" type="ORF">DDB_G0282797</name>
</gene>
<dbReference type="PANTHER" id="PTHR31635:SF196">
    <property type="entry name" value="REVERSE TRANSCRIPTASE DOMAIN-CONTAINING PROTEIN-RELATED"/>
    <property type="match status" value="1"/>
</dbReference>
<dbReference type="GeneID" id="8623723"/>
<dbReference type="Gene3D" id="3.60.10.10">
    <property type="entry name" value="Endonuclease/exonuclease/phosphatase"/>
    <property type="match status" value="1"/>
</dbReference>
<dbReference type="dictyBase" id="DDB_G0282797"/>
<evidence type="ECO:0000313" key="3">
    <source>
        <dbReference type="EMBL" id="EAL66258.1"/>
    </source>
</evidence>
<reference evidence="3 4" key="1">
    <citation type="journal article" date="2005" name="Nature">
        <title>The genome of the social amoeba Dictyostelium discoideum.</title>
        <authorList>
            <consortium name="The Dictyostelium discoideum Sequencing Consortium"/>
            <person name="Eichinger L."/>
            <person name="Pachebat J.A."/>
            <person name="Glockner G."/>
            <person name="Rajandream M.A."/>
            <person name="Sucgang R."/>
            <person name="Berriman M."/>
            <person name="Song J."/>
            <person name="Olsen R."/>
            <person name="Szafranski K."/>
            <person name="Xu Q."/>
            <person name="Tunggal B."/>
            <person name="Kummerfeld S."/>
            <person name="Madera M."/>
            <person name="Konfortov B.A."/>
            <person name="Rivero F."/>
            <person name="Bankier A.T."/>
            <person name="Lehmann R."/>
            <person name="Hamlin N."/>
            <person name="Davies R."/>
            <person name="Gaudet P."/>
            <person name="Fey P."/>
            <person name="Pilcher K."/>
            <person name="Chen G."/>
            <person name="Saunders D."/>
            <person name="Sodergren E."/>
            <person name="Davis P."/>
            <person name="Kerhornou A."/>
            <person name="Nie X."/>
            <person name="Hall N."/>
            <person name="Anjard C."/>
            <person name="Hemphill L."/>
            <person name="Bason N."/>
            <person name="Farbrother P."/>
            <person name="Desany B."/>
            <person name="Just E."/>
            <person name="Morio T."/>
            <person name="Rost R."/>
            <person name="Churcher C."/>
            <person name="Cooper J."/>
            <person name="Haydock S."/>
            <person name="van Driessche N."/>
            <person name="Cronin A."/>
            <person name="Goodhead I."/>
            <person name="Muzny D."/>
            <person name="Mourier T."/>
            <person name="Pain A."/>
            <person name="Lu M."/>
            <person name="Harper D."/>
            <person name="Lindsay R."/>
            <person name="Hauser H."/>
            <person name="James K."/>
            <person name="Quiles M."/>
            <person name="Madan Babu M."/>
            <person name="Saito T."/>
            <person name="Buchrieser C."/>
            <person name="Wardroper A."/>
            <person name="Felder M."/>
            <person name="Thangavelu M."/>
            <person name="Johnson D."/>
            <person name="Knights A."/>
            <person name="Loulseged H."/>
            <person name="Mungall K."/>
            <person name="Oliver K."/>
            <person name="Price C."/>
            <person name="Quail M.A."/>
            <person name="Urushihara H."/>
            <person name="Hernandez J."/>
            <person name="Rabbinowitsch E."/>
            <person name="Steffen D."/>
            <person name="Sanders M."/>
            <person name="Ma J."/>
            <person name="Kohara Y."/>
            <person name="Sharp S."/>
            <person name="Simmonds M."/>
            <person name="Spiegler S."/>
            <person name="Tivey A."/>
            <person name="Sugano S."/>
            <person name="White B."/>
            <person name="Walker D."/>
            <person name="Woodward J."/>
            <person name="Winckler T."/>
            <person name="Tanaka Y."/>
            <person name="Shaulsky G."/>
            <person name="Schleicher M."/>
            <person name="Weinstock G."/>
            <person name="Rosenthal A."/>
            <person name="Cox E.C."/>
            <person name="Chisholm R.L."/>
            <person name="Gibbs R."/>
            <person name="Loomis W.F."/>
            <person name="Platzer M."/>
            <person name="Kay R.R."/>
            <person name="Williams J."/>
            <person name="Dear P.H."/>
            <person name="Noegel A.A."/>
            <person name="Barrell B."/>
            <person name="Kuspa A."/>
        </authorList>
    </citation>
    <scope>NUCLEOTIDE SEQUENCE [LARGE SCALE GENOMIC DNA]</scope>
    <source>
        <strain evidence="3 4">AX4</strain>
    </source>
</reference>
<dbReference type="PaxDb" id="44689-DDB0218399"/>
<protein>
    <recommendedName>
        <fullName evidence="2">Reverse transcriptase domain-containing protein</fullName>
    </recommendedName>
</protein>
<evidence type="ECO:0000313" key="4">
    <source>
        <dbReference type="Proteomes" id="UP000002195"/>
    </source>
</evidence>
<dbReference type="VEuPathDB" id="AmoebaDB:DDB_G0282797"/>
<evidence type="ECO:0000256" key="1">
    <source>
        <dbReference type="SAM" id="Coils"/>
    </source>
</evidence>
<sequence>MIAKTQIKCTTIYAPAKSNERHEWYKENLTEEILHSDIITGDFNVDCSVDNNLNKYIKTIFDEFEFTEIKNGITFPRNKSTIDRVFVSKKILHLNPIVTTKEIKLKSDHNMVIIELKIPEYEQQKKGERLWRQNLETLKMNSTSLKINKTIKYYNKKFEENTSKWYKLNICEQWLKLKDEIKKLSINIEIRESNKTKNKLKELAEKLETAKDSRAIFLKEEINNILKEQVRIKQANQTNTHINNKETPSKYLTRRLKVQRKTNEIPQILDPSNNCLVTKHEDILEVARRYYENLYQKRECNEDTHHELLKTFNKRIDQKILDEINQPIEGYEIRLGIEKIQEGKAPGKDGLLPTFYKNHINEILPIISKLYNHFWNTTIPKDFKQGILITIYKNKGDPNNLDNYRPITLLNVDYKIYSKIINNRILKFLNKIISPFQTGFVPRRLLHDNIITLNSTIEIIKREINTKEDMEPIITFYDFEKAFDLFSHNAILRTLAHLKLPLKMVLTIMNLLNESETSVYINNSLSKSFTSKRGTKQGDPISPTIFALVGECMATTIINDRCINGVTKETIKILQFADDTATIAYNFMDHFLMNEWIKKFCQATSAKINQTKCSCITFKWNTRTLYTVIKSNERYLGFDFNNKGIKSKINTISDNIRAKLVTWNSTSSTYMGRLIMAKTYALSQLTFHTYINTTPQHNSIENNIVKFVFNTKSKNSLSLQRRQNNYINGGLNLWNLKTRELAQKAWLFERYLHQRVSNTPSSYIKLWEEELKNNNNNKTTTKQNQLQLHWQCKQAWTQLKTPQNKQTHYEHLPKLKKIYEDMMTTQSPEHNKFIPTPGQKEIMTKINSKHLPFKEIKKIINMKGRDLLWRYTLKALPKIYNMPCQQCGEDETSEHIFFNCKAHIKNTQEIFNYTLTKCGHTTHTWNVKILNHLQIALVANLIAIIFDKIWHKRNKLIHDEKEIIIHRQQVIRELIKTQRAAWDRTQAVINKTLRIKSKQRPEEQNKLDSLISLKLLQFSRQWNSPLHAIELPKHLKKYNNSLSTFYK</sequence>
<proteinExistence type="predicted"/>
<dbReference type="InterPro" id="IPR000477">
    <property type="entry name" value="RT_dom"/>
</dbReference>
<dbReference type="EMBL" id="AAFI02000047">
    <property type="protein sequence ID" value="EAL66258.1"/>
    <property type="molecule type" value="Genomic_DNA"/>
</dbReference>
<feature type="coiled-coil region" evidence="1">
    <location>
        <begin position="186"/>
        <end position="238"/>
    </location>
</feature>
<dbReference type="PANTHER" id="PTHR31635">
    <property type="entry name" value="REVERSE TRANSCRIPTASE DOMAIN-CONTAINING PROTEIN-RELATED"/>
    <property type="match status" value="1"/>
</dbReference>
<dbReference type="eggNOG" id="KOG1075">
    <property type="taxonomic scope" value="Eukaryota"/>
</dbReference>
<dbReference type="CDD" id="cd01650">
    <property type="entry name" value="RT_nLTR_like"/>
    <property type="match status" value="1"/>
</dbReference>
<dbReference type="HOGENOM" id="CLU_008798_0_0_1"/>
<dbReference type="InParanoid" id="Q54S56"/>
<evidence type="ECO:0000259" key="2">
    <source>
        <dbReference type="PROSITE" id="PS50878"/>
    </source>
</evidence>
<keyword evidence="4" id="KW-1185">Reference proteome</keyword>
<dbReference type="FunCoup" id="Q54S56">
    <property type="interactions" value="7"/>
</dbReference>
<accession>Q54S56</accession>
<keyword evidence="1" id="KW-0175">Coiled coil</keyword>
<comment type="caution">
    <text evidence="3">The sequence shown here is derived from an EMBL/GenBank/DDBJ whole genome shotgun (WGS) entry which is preliminary data.</text>
</comment>
<dbReference type="SUPFAM" id="SSF56672">
    <property type="entry name" value="DNA/RNA polymerases"/>
    <property type="match status" value="1"/>
</dbReference>
<dbReference type="KEGG" id="ddi:DDB_G0282797"/>
<dbReference type="InterPro" id="IPR036691">
    <property type="entry name" value="Endo/exonu/phosph_ase_sf"/>
</dbReference>
<dbReference type="SUPFAM" id="SSF56219">
    <property type="entry name" value="DNase I-like"/>
    <property type="match status" value="1"/>
</dbReference>
<dbReference type="PhylomeDB" id="Q54S56"/>
<name>Q54S56_DICDI</name>
<organism evidence="3 4">
    <name type="scientific">Dictyostelium discoideum</name>
    <name type="common">Social amoeba</name>
    <dbReference type="NCBI Taxonomy" id="44689"/>
    <lineage>
        <taxon>Eukaryota</taxon>
        <taxon>Amoebozoa</taxon>
        <taxon>Evosea</taxon>
        <taxon>Eumycetozoa</taxon>
        <taxon>Dictyostelia</taxon>
        <taxon>Dictyosteliales</taxon>
        <taxon>Dictyosteliaceae</taxon>
        <taxon>Dictyostelium</taxon>
    </lineage>
</organism>